<feature type="non-terminal residue" evidence="1">
    <location>
        <position position="1"/>
    </location>
</feature>
<organism evidence="1 2">
    <name type="scientific">Diploptera punctata</name>
    <name type="common">Pacific beetle cockroach</name>
    <dbReference type="NCBI Taxonomy" id="6984"/>
    <lineage>
        <taxon>Eukaryota</taxon>
        <taxon>Metazoa</taxon>
        <taxon>Ecdysozoa</taxon>
        <taxon>Arthropoda</taxon>
        <taxon>Hexapoda</taxon>
        <taxon>Insecta</taxon>
        <taxon>Pterygota</taxon>
        <taxon>Neoptera</taxon>
        <taxon>Polyneoptera</taxon>
        <taxon>Dictyoptera</taxon>
        <taxon>Blattodea</taxon>
        <taxon>Blaberoidea</taxon>
        <taxon>Blaberidae</taxon>
        <taxon>Diplopterinae</taxon>
        <taxon>Diploptera</taxon>
    </lineage>
</organism>
<protein>
    <submittedName>
        <fullName evidence="1">Uncharacterized protein</fullName>
    </submittedName>
</protein>
<dbReference type="AlphaFoldDB" id="A0AAD8A5J8"/>
<reference evidence="1" key="2">
    <citation type="submission" date="2023-05" db="EMBL/GenBank/DDBJ databases">
        <authorList>
            <person name="Fouks B."/>
        </authorList>
    </citation>
    <scope>NUCLEOTIDE SEQUENCE</scope>
    <source>
        <strain evidence="1">Stay&amp;Tobe</strain>
        <tissue evidence="1">Testes</tissue>
    </source>
</reference>
<name>A0AAD8A5J8_DIPPU</name>
<gene>
    <name evidence="1" type="ORF">L9F63_015761</name>
</gene>
<dbReference type="EMBL" id="JASPKZ010003831">
    <property type="protein sequence ID" value="KAJ9592560.1"/>
    <property type="molecule type" value="Genomic_DNA"/>
</dbReference>
<comment type="caution">
    <text evidence="1">The sequence shown here is derived from an EMBL/GenBank/DDBJ whole genome shotgun (WGS) entry which is preliminary data.</text>
</comment>
<reference evidence="1" key="1">
    <citation type="journal article" date="2023" name="IScience">
        <title>Live-bearing cockroach genome reveals convergent evolutionary mechanisms linked to viviparity in insects and beyond.</title>
        <authorList>
            <person name="Fouks B."/>
            <person name="Harrison M.C."/>
            <person name="Mikhailova A.A."/>
            <person name="Marchal E."/>
            <person name="English S."/>
            <person name="Carruthers M."/>
            <person name="Jennings E.C."/>
            <person name="Chiamaka E.L."/>
            <person name="Frigard R.A."/>
            <person name="Pippel M."/>
            <person name="Attardo G.M."/>
            <person name="Benoit J.B."/>
            <person name="Bornberg-Bauer E."/>
            <person name="Tobe S.S."/>
        </authorList>
    </citation>
    <scope>NUCLEOTIDE SEQUENCE</scope>
    <source>
        <strain evidence="1">Stay&amp;Tobe</strain>
    </source>
</reference>
<evidence type="ECO:0000313" key="1">
    <source>
        <dbReference type="EMBL" id="KAJ9592560.1"/>
    </source>
</evidence>
<dbReference type="Proteomes" id="UP001233999">
    <property type="component" value="Unassembled WGS sequence"/>
</dbReference>
<proteinExistence type="predicted"/>
<sequence length="153" mass="16650">VYDDVDESSNIATPRKTRIKDAAGTGTDALIKSQYVTFLKIYIVTGHIDASGILGEEGAGYSRGGEAVGGRRETSGVPKPASLKVGGGEDGTFLKVQIRISGALGYIPLHRHRVYKRNRDTECSCDSKLCECSSDVELQYFCYNNGCLRFTMK</sequence>
<accession>A0AAD8A5J8</accession>
<keyword evidence="2" id="KW-1185">Reference proteome</keyword>
<feature type="non-terminal residue" evidence="1">
    <location>
        <position position="153"/>
    </location>
</feature>
<evidence type="ECO:0000313" key="2">
    <source>
        <dbReference type="Proteomes" id="UP001233999"/>
    </source>
</evidence>